<dbReference type="AlphaFoldDB" id="A0A1T5L1I3"/>
<proteinExistence type="inferred from homology"/>
<evidence type="ECO:0000313" key="4">
    <source>
        <dbReference type="Proteomes" id="UP000190285"/>
    </source>
</evidence>
<name>A0A1T5L1I3_9FIRM</name>
<protein>
    <submittedName>
        <fullName evidence="3">Nucleoside-diphosphate-sugar epimerase</fullName>
    </submittedName>
</protein>
<comment type="similarity">
    <text evidence="1">Belongs to the NAD(P)-dependent epimerase/dehydratase family.</text>
</comment>
<gene>
    <name evidence="3" type="ORF">SAMN02194393_02335</name>
</gene>
<evidence type="ECO:0000256" key="1">
    <source>
        <dbReference type="ARBA" id="ARBA00007637"/>
    </source>
</evidence>
<keyword evidence="4" id="KW-1185">Reference proteome</keyword>
<sequence>MNILITGATGYIGSNLTRRLVNEDNNVSIITRSNSKLNLIKDIVDKINIHVHDGTTEGMMKILEKVQPDIVFHLASKFISKHKSEDIKPLIESNILFGTQLIEAMSKNNIKYLINTGTAWQHYKNCNYNPVCLYAATKQAFEDILKYYIEAEELKVITLKLFDTYGPNDRRPKIMNLLNRISGSKEELLMSPGQQYLDLVYIDDVIEAFLRAGSIIRASIDIKQESYVVSSGKPIKLKDLVEIFEKISGRKLNVKWGGLPYRNREVMYPWDKGRTLEGWKPRISIEDGIKKIIWNRKKI</sequence>
<organism evidence="3 4">
    <name type="scientific">Maledivibacter halophilus</name>
    <dbReference type="NCBI Taxonomy" id="36842"/>
    <lineage>
        <taxon>Bacteria</taxon>
        <taxon>Bacillati</taxon>
        <taxon>Bacillota</taxon>
        <taxon>Clostridia</taxon>
        <taxon>Peptostreptococcales</taxon>
        <taxon>Caminicellaceae</taxon>
        <taxon>Maledivibacter</taxon>
    </lineage>
</organism>
<dbReference type="InterPro" id="IPR001509">
    <property type="entry name" value="Epimerase_deHydtase"/>
</dbReference>
<dbReference type="EMBL" id="FUZT01000005">
    <property type="protein sequence ID" value="SKC69912.1"/>
    <property type="molecule type" value="Genomic_DNA"/>
</dbReference>
<dbReference type="InterPro" id="IPR036291">
    <property type="entry name" value="NAD(P)-bd_dom_sf"/>
</dbReference>
<dbReference type="Gene3D" id="3.40.50.720">
    <property type="entry name" value="NAD(P)-binding Rossmann-like Domain"/>
    <property type="match status" value="1"/>
</dbReference>
<reference evidence="3 4" key="1">
    <citation type="submission" date="2017-02" db="EMBL/GenBank/DDBJ databases">
        <authorList>
            <person name="Peterson S.W."/>
        </authorList>
    </citation>
    <scope>NUCLEOTIDE SEQUENCE [LARGE SCALE GENOMIC DNA]</scope>
    <source>
        <strain evidence="3 4">M1</strain>
    </source>
</reference>
<feature type="domain" description="NAD-dependent epimerase/dehydratase" evidence="2">
    <location>
        <begin position="3"/>
        <end position="212"/>
    </location>
</feature>
<dbReference type="Pfam" id="PF01370">
    <property type="entry name" value="Epimerase"/>
    <property type="match status" value="1"/>
</dbReference>
<dbReference type="SUPFAM" id="SSF51735">
    <property type="entry name" value="NAD(P)-binding Rossmann-fold domains"/>
    <property type="match status" value="1"/>
</dbReference>
<accession>A0A1T5L1I3</accession>
<evidence type="ECO:0000313" key="3">
    <source>
        <dbReference type="EMBL" id="SKC69912.1"/>
    </source>
</evidence>
<dbReference type="RefSeq" id="WP_079491815.1">
    <property type="nucleotide sequence ID" value="NZ_FUZT01000005.1"/>
</dbReference>
<evidence type="ECO:0000259" key="2">
    <source>
        <dbReference type="Pfam" id="PF01370"/>
    </source>
</evidence>
<dbReference type="PANTHER" id="PTHR43000">
    <property type="entry name" value="DTDP-D-GLUCOSE 4,6-DEHYDRATASE-RELATED"/>
    <property type="match status" value="1"/>
</dbReference>
<dbReference type="Proteomes" id="UP000190285">
    <property type="component" value="Unassembled WGS sequence"/>
</dbReference>
<dbReference type="STRING" id="36842.SAMN02194393_02335"/>
<dbReference type="OrthoDB" id="9789543at2"/>